<keyword evidence="1" id="KW-0175">Coiled coil</keyword>
<evidence type="ECO:0000313" key="4">
    <source>
        <dbReference type="Proteomes" id="UP000803844"/>
    </source>
</evidence>
<name>A0A9P5CSM4_CRYP1</name>
<organism evidence="3 4">
    <name type="scientific">Cryphonectria parasitica (strain ATCC 38755 / EP155)</name>
    <dbReference type="NCBI Taxonomy" id="660469"/>
    <lineage>
        <taxon>Eukaryota</taxon>
        <taxon>Fungi</taxon>
        <taxon>Dikarya</taxon>
        <taxon>Ascomycota</taxon>
        <taxon>Pezizomycotina</taxon>
        <taxon>Sordariomycetes</taxon>
        <taxon>Sordariomycetidae</taxon>
        <taxon>Diaporthales</taxon>
        <taxon>Cryphonectriaceae</taxon>
        <taxon>Cryphonectria-Endothia species complex</taxon>
        <taxon>Cryphonectria</taxon>
    </lineage>
</organism>
<proteinExistence type="predicted"/>
<accession>A0A9P5CSM4</accession>
<keyword evidence="4" id="KW-1185">Reference proteome</keyword>
<gene>
    <name evidence="3" type="ORF">M406DRAFT_71499</name>
</gene>
<evidence type="ECO:0000256" key="2">
    <source>
        <dbReference type="SAM" id="MobiDB-lite"/>
    </source>
</evidence>
<evidence type="ECO:0000256" key="1">
    <source>
        <dbReference type="SAM" id="Coils"/>
    </source>
</evidence>
<feature type="region of interest" description="Disordered" evidence="2">
    <location>
        <begin position="302"/>
        <end position="351"/>
    </location>
</feature>
<sequence>MRKNIQTVNDLVRAAEGTVQKKEESLRKAEDNSKTLMETLKKHEADSIAHEAEARQMEEQLRDSRKNESVLRGERELAAEQLREKTEMLDEINNWRLQMKKIDETERDETATKLQGLFTEAYSMVKKYFGDDVPDQIGKDAKAWEALRGHVAVSHPYKIPLPSSNSPQAKQMRVAAVLAVLGHHLAEQILQPLFILEDGGELNEFLSELASDDPPREAFLRSTLLAALTSADQRENRQERVKDVFQAVISAAQPLLADGKRDGFRRALRDLCARYCETWSEIQHLEDKIEWSLDVDEPDNFELLQLPNPAGETASEATSNNQASGTPKTGSNRPPNSSVSQLSRPSSNTASQLRGNEAIVAPVWPCFILTTRTVSHRRRDFVGLEGLYGNGRDLCAPVKRFRDYFIDMANAKARDRRAESPIAQGDDLVSIIEEQDGGSSPLDFYDCRLFAEPEDDNQEAQETKVGLGILHTYDEDDVADL</sequence>
<dbReference type="GeneID" id="63842594"/>
<dbReference type="EMBL" id="MU032345">
    <property type="protein sequence ID" value="KAF3768501.1"/>
    <property type="molecule type" value="Genomic_DNA"/>
</dbReference>
<dbReference type="AlphaFoldDB" id="A0A9P5CSM4"/>
<feature type="coiled-coil region" evidence="1">
    <location>
        <begin position="12"/>
        <end position="67"/>
    </location>
</feature>
<feature type="compositionally biased region" description="Polar residues" evidence="2">
    <location>
        <begin position="315"/>
        <end position="351"/>
    </location>
</feature>
<dbReference type="RefSeq" id="XP_040779462.1">
    <property type="nucleotide sequence ID" value="XM_040925465.1"/>
</dbReference>
<dbReference type="OrthoDB" id="5421041at2759"/>
<reference evidence="3" key="1">
    <citation type="journal article" date="2020" name="Phytopathology">
        <title>Genome sequence of the chestnut blight fungus Cryphonectria parasitica EP155: A fundamental resource for an archetypical invasive plant pathogen.</title>
        <authorList>
            <person name="Crouch J.A."/>
            <person name="Dawe A."/>
            <person name="Aerts A."/>
            <person name="Barry K."/>
            <person name="Churchill A.C.L."/>
            <person name="Grimwood J."/>
            <person name="Hillman B."/>
            <person name="Milgroom M.G."/>
            <person name="Pangilinan J."/>
            <person name="Smith M."/>
            <person name="Salamov A."/>
            <person name="Schmutz J."/>
            <person name="Yadav J."/>
            <person name="Grigoriev I.V."/>
            <person name="Nuss D."/>
        </authorList>
    </citation>
    <scope>NUCLEOTIDE SEQUENCE</scope>
    <source>
        <strain evidence="3">EP155</strain>
    </source>
</reference>
<evidence type="ECO:0000313" key="3">
    <source>
        <dbReference type="EMBL" id="KAF3768501.1"/>
    </source>
</evidence>
<dbReference type="Proteomes" id="UP000803844">
    <property type="component" value="Unassembled WGS sequence"/>
</dbReference>
<protein>
    <submittedName>
        <fullName evidence="3">Uncharacterized protein</fullName>
    </submittedName>
</protein>
<comment type="caution">
    <text evidence="3">The sequence shown here is derived from an EMBL/GenBank/DDBJ whole genome shotgun (WGS) entry which is preliminary data.</text>
</comment>